<comment type="caution">
    <text evidence="2">The sequence shown here is derived from an EMBL/GenBank/DDBJ whole genome shotgun (WGS) entry which is preliminary data.</text>
</comment>
<evidence type="ECO:0000313" key="3">
    <source>
        <dbReference type="Proteomes" id="UP000629468"/>
    </source>
</evidence>
<organism evidence="2 3">
    <name type="scientific">Agaricus bisporus var. burnettii</name>
    <dbReference type="NCBI Taxonomy" id="192524"/>
    <lineage>
        <taxon>Eukaryota</taxon>
        <taxon>Fungi</taxon>
        <taxon>Dikarya</taxon>
        <taxon>Basidiomycota</taxon>
        <taxon>Agaricomycotina</taxon>
        <taxon>Agaricomycetes</taxon>
        <taxon>Agaricomycetidae</taxon>
        <taxon>Agaricales</taxon>
        <taxon>Agaricineae</taxon>
        <taxon>Agaricaceae</taxon>
        <taxon>Agaricus</taxon>
    </lineage>
</organism>
<evidence type="ECO:0000256" key="1">
    <source>
        <dbReference type="SAM" id="MobiDB-lite"/>
    </source>
</evidence>
<feature type="region of interest" description="Disordered" evidence="1">
    <location>
        <begin position="159"/>
        <end position="179"/>
    </location>
</feature>
<reference evidence="2 3" key="1">
    <citation type="journal article" name="Sci. Rep.">
        <title>Telomere-to-telomere assembled and centromere annotated genomes of the two main subspecies of the button mushroom Agaricus bisporus reveal especially polymorphic chromosome ends.</title>
        <authorList>
            <person name="Sonnenberg A.S.M."/>
            <person name="Sedaghat-Telgerd N."/>
            <person name="Lavrijssen B."/>
            <person name="Ohm R.A."/>
            <person name="Hendrickx P.M."/>
            <person name="Scholtmeijer K."/>
            <person name="Baars J.J.P."/>
            <person name="van Peer A."/>
        </authorList>
    </citation>
    <scope>NUCLEOTIDE SEQUENCE [LARGE SCALE GENOMIC DNA]</scope>
    <source>
        <strain evidence="2 3">H119_p4</strain>
    </source>
</reference>
<dbReference type="EMBL" id="JABXXO010000016">
    <property type="protein sequence ID" value="KAF7760044.1"/>
    <property type="molecule type" value="Genomic_DNA"/>
</dbReference>
<protein>
    <submittedName>
        <fullName evidence="2">Uncharacterized protein</fullName>
    </submittedName>
</protein>
<dbReference type="AlphaFoldDB" id="A0A8H7EV86"/>
<evidence type="ECO:0000313" key="2">
    <source>
        <dbReference type="EMBL" id="KAF7760044.1"/>
    </source>
</evidence>
<sequence length="224" mass="24851">MSSVTESDSCSPFDTPSDNWSDFALVDGVRVPLFQNQQGVVQWQQENPYIEHPDAKYVLGRDFKPLPRPINVTSEDASSSHVAEREVEVIDVDSKAFKEVEVIDVDSGVPREVKIIDVDSGASKGRDTNPLGFSTRSVVHMGVVSGERVVRVDQGVQTDCDNEKKTSDNRPQKRKRDKCVMVEEDVDADKHNKRDYLDFGSPSDLLLDISFLLFGSQGFSGEAA</sequence>
<dbReference type="Proteomes" id="UP000629468">
    <property type="component" value="Unassembled WGS sequence"/>
</dbReference>
<proteinExistence type="predicted"/>
<name>A0A8H7EV86_AGABI</name>
<accession>A0A8H7EV86</accession>
<feature type="compositionally biased region" description="Basic and acidic residues" evidence="1">
    <location>
        <begin position="161"/>
        <end position="171"/>
    </location>
</feature>
<gene>
    <name evidence="2" type="ORF">Agabi119p4_11739</name>
</gene>